<sequence>MSKVKYAPEGFVPAPDPWEALFHVKERGLTVDAQVAALDYPNDIPTWVLTFPDFPGVRGLVPASESGLPDKALMPRFVGQAVRVKVKGLDRENGLAACSRREAVAEAAAELLPRLAGDPDVTLDGVVRCLVPGKDGAPPKLLVDVGGGVLAEVPRSQALVWLTKPLGVQYAPGQRVRVKVTRVDPQSGLVEASIKKALPDPWERAEFKRGQFLSGTVARTDGKHVWVEPDLAPGVLGLAPYPVVGFVGRGDRVSCAVANFDRSAKKLRLRLRGRLA</sequence>
<dbReference type="PROSITE" id="PS50126">
    <property type="entry name" value="S1"/>
    <property type="match status" value="1"/>
</dbReference>
<accession>A0A151ASL2</accession>
<dbReference type="InterPro" id="IPR012340">
    <property type="entry name" value="NA-bd_OB-fold"/>
</dbReference>
<proteinExistence type="predicted"/>
<dbReference type="SUPFAM" id="SSF50249">
    <property type="entry name" value="Nucleic acid-binding proteins"/>
    <property type="match status" value="2"/>
</dbReference>
<evidence type="ECO:0000313" key="2">
    <source>
        <dbReference type="EMBL" id="KYH30644.1"/>
    </source>
</evidence>
<dbReference type="PATRIC" id="fig|1122241.3.peg.3171"/>
<dbReference type="GO" id="GO:0005840">
    <property type="term" value="C:ribosome"/>
    <property type="evidence" value="ECO:0007669"/>
    <property type="project" value="UniProtKB-KW"/>
</dbReference>
<evidence type="ECO:0000259" key="1">
    <source>
        <dbReference type="PROSITE" id="PS50126"/>
    </source>
</evidence>
<dbReference type="AlphaFoldDB" id="A0A151ASL2"/>
<dbReference type="Gene3D" id="2.40.50.140">
    <property type="entry name" value="Nucleic acid-binding proteins"/>
    <property type="match status" value="1"/>
</dbReference>
<dbReference type="GO" id="GO:0003676">
    <property type="term" value="F:nucleic acid binding"/>
    <property type="evidence" value="ECO:0007669"/>
    <property type="project" value="InterPro"/>
</dbReference>
<dbReference type="OrthoDB" id="9793609at2"/>
<dbReference type="SMART" id="SM00316">
    <property type="entry name" value="S1"/>
    <property type="match status" value="3"/>
</dbReference>
<reference evidence="2 3" key="1">
    <citation type="submission" date="2016-02" db="EMBL/GenBank/DDBJ databases">
        <title>Genome sequence of Moorella mulderi DSM 14980.</title>
        <authorList>
            <person name="Poehlein A."/>
            <person name="Daniel R."/>
        </authorList>
    </citation>
    <scope>NUCLEOTIDE SEQUENCE [LARGE SCALE GENOMIC DNA]</scope>
    <source>
        <strain evidence="2 3">DSM 14980</strain>
    </source>
</reference>
<gene>
    <name evidence="2" type="primary">rpsA_2</name>
    <name evidence="2" type="ORF">MOMUL_29770</name>
</gene>
<keyword evidence="2" id="KW-0689">Ribosomal protein</keyword>
<dbReference type="Proteomes" id="UP000075670">
    <property type="component" value="Unassembled WGS sequence"/>
</dbReference>
<dbReference type="EMBL" id="LTBC01000024">
    <property type="protein sequence ID" value="KYH30644.1"/>
    <property type="molecule type" value="Genomic_DNA"/>
</dbReference>
<organism evidence="2 3">
    <name type="scientific">Moorella mulderi DSM 14980</name>
    <dbReference type="NCBI Taxonomy" id="1122241"/>
    <lineage>
        <taxon>Bacteria</taxon>
        <taxon>Bacillati</taxon>
        <taxon>Bacillota</taxon>
        <taxon>Clostridia</taxon>
        <taxon>Neomoorellales</taxon>
        <taxon>Neomoorellaceae</taxon>
        <taxon>Neomoorella</taxon>
    </lineage>
</organism>
<keyword evidence="2" id="KW-0687">Ribonucleoprotein</keyword>
<keyword evidence="3" id="KW-1185">Reference proteome</keyword>
<name>A0A151ASL2_9FIRM</name>
<protein>
    <submittedName>
        <fullName evidence="2">30S ribosomal protein S1</fullName>
    </submittedName>
</protein>
<evidence type="ECO:0000313" key="3">
    <source>
        <dbReference type="Proteomes" id="UP000075670"/>
    </source>
</evidence>
<dbReference type="CDD" id="cd00164">
    <property type="entry name" value="S1_like"/>
    <property type="match status" value="1"/>
</dbReference>
<feature type="domain" description="S1 motif" evidence="1">
    <location>
        <begin position="120"/>
        <end position="195"/>
    </location>
</feature>
<comment type="caution">
    <text evidence="2">The sequence shown here is derived from an EMBL/GenBank/DDBJ whole genome shotgun (WGS) entry which is preliminary data.</text>
</comment>
<dbReference type="InterPro" id="IPR003029">
    <property type="entry name" value="S1_domain"/>
</dbReference>